<name>A0A978V3S6_ZIZJJ</name>
<dbReference type="GO" id="GO:0003723">
    <property type="term" value="F:RNA binding"/>
    <property type="evidence" value="ECO:0007669"/>
    <property type="project" value="InterPro"/>
</dbReference>
<accession>A0A978V3S6</accession>
<dbReference type="InterPro" id="IPR000648">
    <property type="entry name" value="Oxysterol-bd"/>
</dbReference>
<dbReference type="Proteomes" id="UP000813462">
    <property type="component" value="Unassembled WGS sequence"/>
</dbReference>
<feature type="region of interest" description="Disordered" evidence="3">
    <location>
        <begin position="1"/>
        <end position="20"/>
    </location>
</feature>
<dbReference type="Pfam" id="PF13041">
    <property type="entry name" value="PPR_2"/>
    <property type="match status" value="1"/>
</dbReference>
<evidence type="ECO:0000256" key="3">
    <source>
        <dbReference type="SAM" id="MobiDB-lite"/>
    </source>
</evidence>
<dbReference type="InterPro" id="IPR037239">
    <property type="entry name" value="OSBP_sf"/>
</dbReference>
<evidence type="ECO:0008006" key="6">
    <source>
        <dbReference type="Google" id="ProtNLM"/>
    </source>
</evidence>
<dbReference type="EMBL" id="JAEACU010000007">
    <property type="protein sequence ID" value="KAH7522009.1"/>
    <property type="molecule type" value="Genomic_DNA"/>
</dbReference>
<organism evidence="4 5">
    <name type="scientific">Ziziphus jujuba var. spinosa</name>
    <dbReference type="NCBI Taxonomy" id="714518"/>
    <lineage>
        <taxon>Eukaryota</taxon>
        <taxon>Viridiplantae</taxon>
        <taxon>Streptophyta</taxon>
        <taxon>Embryophyta</taxon>
        <taxon>Tracheophyta</taxon>
        <taxon>Spermatophyta</taxon>
        <taxon>Magnoliopsida</taxon>
        <taxon>eudicotyledons</taxon>
        <taxon>Gunneridae</taxon>
        <taxon>Pentapetalae</taxon>
        <taxon>rosids</taxon>
        <taxon>fabids</taxon>
        <taxon>Rosales</taxon>
        <taxon>Rhamnaceae</taxon>
        <taxon>Paliureae</taxon>
        <taxon>Ziziphus</taxon>
    </lineage>
</organism>
<evidence type="ECO:0000313" key="5">
    <source>
        <dbReference type="Proteomes" id="UP000813462"/>
    </source>
</evidence>
<dbReference type="Pfam" id="PF01535">
    <property type="entry name" value="PPR"/>
    <property type="match status" value="4"/>
</dbReference>
<feature type="repeat" description="PPR" evidence="2">
    <location>
        <begin position="404"/>
        <end position="438"/>
    </location>
</feature>
<dbReference type="AlphaFoldDB" id="A0A978V3S6"/>
<comment type="caution">
    <text evidence="4">The sequence shown here is derived from an EMBL/GenBank/DDBJ whole genome shotgun (WGS) entry which is preliminary data.</text>
</comment>
<dbReference type="FunFam" id="1.25.40.10:FF:001093">
    <property type="entry name" value="Pentatricopeptide repeat-containing protein At2g34400"/>
    <property type="match status" value="1"/>
</dbReference>
<reference evidence="4" key="1">
    <citation type="journal article" date="2021" name="Front. Plant Sci.">
        <title>Chromosome-Scale Genome Assembly for Chinese Sour Jujube and Insights Into Its Genome Evolution and Domestication Signature.</title>
        <authorList>
            <person name="Shen L.-Y."/>
            <person name="Luo H."/>
            <person name="Wang X.-L."/>
            <person name="Wang X.-M."/>
            <person name="Qiu X.-J."/>
            <person name="Liu H."/>
            <person name="Zhou S.-S."/>
            <person name="Jia K.-H."/>
            <person name="Nie S."/>
            <person name="Bao Y.-T."/>
            <person name="Zhang R.-G."/>
            <person name="Yun Q.-Z."/>
            <person name="Chai Y.-H."/>
            <person name="Lu J.-Y."/>
            <person name="Li Y."/>
            <person name="Zhao S.-W."/>
            <person name="Mao J.-F."/>
            <person name="Jia S.-G."/>
            <person name="Mao Y.-M."/>
        </authorList>
    </citation>
    <scope>NUCLEOTIDE SEQUENCE</scope>
    <source>
        <strain evidence="4">AT0</strain>
        <tissue evidence="4">Leaf</tissue>
    </source>
</reference>
<dbReference type="InterPro" id="IPR046848">
    <property type="entry name" value="E_motif"/>
</dbReference>
<dbReference type="InterPro" id="IPR046960">
    <property type="entry name" value="PPR_At4g14850-like_plant"/>
</dbReference>
<protein>
    <recommendedName>
        <fullName evidence="6">Pentatricopeptide repeat-containing protein</fullName>
    </recommendedName>
</protein>
<keyword evidence="1" id="KW-0677">Repeat</keyword>
<sequence>MNHLLDSPSPATAPAPVSNSDPRILHAQAIKNGQTDRFSCNSLITLYSKSNFLSYSLRLFHQIPSPNVVSWTALISAYSDTLLSLRHFLSMLRHPTFPNQRTIACLFKTCASLPCLSFGLGLHSLSLKLSLSSEPFSGSALVNFYSKCRLPSEARKVFDEIPHKDEVCYSAVVVGLAQNSRPIDALSAFVNMRACDVGSTMYSVSGALRAAAELAALEQSRIIHTHAMVTGLDINVIVATALIDAYGKAGLVMDARQVFDENLSIMNVVGWNAMMAAYAQQGDKNWTVKLFNLMRAQGLVPDEYSFLAILTSFCNAGMDVETEQWFNSMMVDYGLEPGLEHYTCLVGALGQAGRLQDAERIAMTMPFVPDAAVWRALLSSSAIHGEADMACTMSYRLLELDPHDDSAYVIVANVLSSAGRWDEVAEVRKRMKDRRVKKEGGRSWIEMHGKIHVFLAGDRRHEMTDKIYAKLAELMEEIEKLGYVPVWDEMLHERILSRKRRRTEQALLECDQHLACLYGEQRQPQDEERSPRDPRRLACASQELLRHRTSLRCHSLCALEDRRLRYSGDNSLLSIAVVAFRRRSPFSLWLCGENLMENTIVLSLTDQRHGNRENCDLKLSPMGFLIKGGWGHSIQLDHVVLLVVEFDDREIFQWSEVTTSINNLILEKLYCDHYGTMLIQGNHNYSCKLKFKEQPIIDQNPHQLLWKRSKPPQFPTRYNLPRFAITMNELTLGLKLESQLASRKPEILLRLGKPEKHMRMQRGWGLSRKSSYGEILLRLTYKAYVEDEEDDKAEAESTNIDALDCERRNKVF</sequence>
<dbReference type="SUPFAM" id="SSF144000">
    <property type="entry name" value="Oxysterol-binding protein-like"/>
    <property type="match status" value="1"/>
</dbReference>
<evidence type="ECO:0000256" key="2">
    <source>
        <dbReference type="PROSITE-ProRule" id="PRU00708"/>
    </source>
</evidence>
<dbReference type="PANTHER" id="PTHR47926">
    <property type="entry name" value="PENTATRICOPEPTIDE REPEAT-CONTAINING PROTEIN"/>
    <property type="match status" value="1"/>
</dbReference>
<dbReference type="GO" id="GO:0008289">
    <property type="term" value="F:lipid binding"/>
    <property type="evidence" value="ECO:0007669"/>
    <property type="project" value="InterPro"/>
</dbReference>
<dbReference type="PANTHER" id="PTHR47926:SF464">
    <property type="entry name" value="DYW DOMAIN-CONTAINING PROTEIN"/>
    <property type="match status" value="1"/>
</dbReference>
<dbReference type="Pfam" id="PF20431">
    <property type="entry name" value="E_motif"/>
    <property type="match status" value="1"/>
</dbReference>
<dbReference type="Gene3D" id="1.25.40.10">
    <property type="entry name" value="Tetratricopeptide repeat domain"/>
    <property type="match status" value="3"/>
</dbReference>
<dbReference type="NCBIfam" id="TIGR00756">
    <property type="entry name" value="PPR"/>
    <property type="match status" value="1"/>
</dbReference>
<gene>
    <name evidence="4" type="ORF">FEM48_Zijuj07G0092500</name>
</gene>
<dbReference type="GO" id="GO:0009451">
    <property type="term" value="P:RNA modification"/>
    <property type="evidence" value="ECO:0007669"/>
    <property type="project" value="InterPro"/>
</dbReference>
<evidence type="ECO:0000256" key="1">
    <source>
        <dbReference type="ARBA" id="ARBA00022737"/>
    </source>
</evidence>
<dbReference type="Gene3D" id="2.40.160.120">
    <property type="match status" value="1"/>
</dbReference>
<dbReference type="PROSITE" id="PS51375">
    <property type="entry name" value="PPR"/>
    <property type="match status" value="3"/>
</dbReference>
<dbReference type="InterPro" id="IPR011990">
    <property type="entry name" value="TPR-like_helical_dom_sf"/>
</dbReference>
<evidence type="ECO:0000313" key="4">
    <source>
        <dbReference type="EMBL" id="KAH7522009.1"/>
    </source>
</evidence>
<dbReference type="Pfam" id="PF01237">
    <property type="entry name" value="Oxysterol_BP"/>
    <property type="match status" value="1"/>
</dbReference>
<feature type="repeat" description="PPR" evidence="2">
    <location>
        <begin position="302"/>
        <end position="337"/>
    </location>
</feature>
<dbReference type="InterPro" id="IPR002885">
    <property type="entry name" value="PPR_rpt"/>
</dbReference>
<proteinExistence type="predicted"/>
<feature type="repeat" description="PPR" evidence="2">
    <location>
        <begin position="267"/>
        <end position="301"/>
    </location>
</feature>
<feature type="compositionally biased region" description="Low complexity" evidence="3">
    <location>
        <begin position="7"/>
        <end position="20"/>
    </location>
</feature>